<feature type="transmembrane region" description="Helical" evidence="1">
    <location>
        <begin position="84"/>
        <end position="110"/>
    </location>
</feature>
<dbReference type="AlphaFoldDB" id="A0A3Q9FC16"/>
<dbReference type="EMBL" id="CP034547">
    <property type="protein sequence ID" value="AZQ54987.1"/>
    <property type="molecule type" value="Genomic_DNA"/>
</dbReference>
<protein>
    <recommendedName>
        <fullName evidence="4">Transmembrane protein</fullName>
    </recommendedName>
</protein>
<keyword evidence="1" id="KW-0472">Membrane</keyword>
<feature type="transmembrane region" description="Helical" evidence="1">
    <location>
        <begin position="48"/>
        <end position="72"/>
    </location>
</feature>
<gene>
    <name evidence="2" type="ORF">D5R55_29395</name>
</gene>
<evidence type="ECO:0008006" key="4">
    <source>
        <dbReference type="Google" id="ProtNLM"/>
    </source>
</evidence>
<keyword evidence="1" id="KW-1133">Transmembrane helix</keyword>
<dbReference type="Proteomes" id="UP000277191">
    <property type="component" value="Chromosome 3"/>
</dbReference>
<evidence type="ECO:0000313" key="3">
    <source>
        <dbReference type="Proteomes" id="UP000277191"/>
    </source>
</evidence>
<keyword evidence="1" id="KW-0812">Transmembrane</keyword>
<accession>A0A3Q9FC16</accession>
<organism evidence="2 3">
    <name type="scientific">Burkholderia cenocepacia</name>
    <dbReference type="NCBI Taxonomy" id="95486"/>
    <lineage>
        <taxon>Bacteria</taxon>
        <taxon>Pseudomonadati</taxon>
        <taxon>Pseudomonadota</taxon>
        <taxon>Betaproteobacteria</taxon>
        <taxon>Burkholderiales</taxon>
        <taxon>Burkholderiaceae</taxon>
        <taxon>Burkholderia</taxon>
        <taxon>Burkholderia cepacia complex</taxon>
    </lineage>
</organism>
<dbReference type="RefSeq" id="WP_126368234.1">
    <property type="nucleotide sequence ID" value="NZ_CP034547.1"/>
</dbReference>
<evidence type="ECO:0000313" key="2">
    <source>
        <dbReference type="EMBL" id="AZQ54987.1"/>
    </source>
</evidence>
<sequence>MEAIALLLLLAWLYCTFNLIQIPYTIFRMRRKPQKIGCLPAWGGLLRYALIYAVTAPLPLLVTFALAGAGVSGSKAGGLESIMWFAWAALWLFLAVAAAALLIACLRPLLCRVLERPKRIAGEN</sequence>
<name>A0A3Q9FC16_9BURK</name>
<evidence type="ECO:0000256" key="1">
    <source>
        <dbReference type="SAM" id="Phobius"/>
    </source>
</evidence>
<proteinExistence type="predicted"/>
<feature type="transmembrane region" description="Helical" evidence="1">
    <location>
        <begin position="6"/>
        <end position="27"/>
    </location>
</feature>
<reference evidence="2 3" key="1">
    <citation type="submission" date="2018-12" db="EMBL/GenBank/DDBJ databases">
        <title>Cadmium resistance mechanism in endophytic bacteria Burkholderia cenocepacia YG-3.</title>
        <authorList>
            <person name="Zhang X."/>
            <person name="Wang X."/>
            <person name="Zhu Y."/>
        </authorList>
    </citation>
    <scope>NUCLEOTIDE SEQUENCE [LARGE SCALE GENOMIC DNA]</scope>
    <source>
        <strain evidence="2 3">YG-3</strain>
    </source>
</reference>